<evidence type="ECO:0000259" key="4">
    <source>
        <dbReference type="Pfam" id="PF04112"/>
    </source>
</evidence>
<proteinExistence type="inferred from homology"/>
<dbReference type="Pfam" id="PF04112">
    <property type="entry name" value="Mak10"/>
    <property type="match status" value="1"/>
</dbReference>
<dbReference type="InterPro" id="IPR007244">
    <property type="entry name" value="Naa35_N"/>
</dbReference>
<evidence type="ECO:0000256" key="1">
    <source>
        <dbReference type="ARBA" id="ARBA00004496"/>
    </source>
</evidence>
<dbReference type="PANTHER" id="PTHR21373:SF0">
    <property type="entry name" value="N-ALPHA-ACETYLTRANSFERASE 35, NATC AUXILIARY SUBUNIT"/>
    <property type="match status" value="1"/>
</dbReference>
<name>A0A9P3G2X9_9APHY</name>
<protein>
    <submittedName>
        <fullName evidence="6">Mak10 domain-containing protein</fullName>
    </submittedName>
</protein>
<reference evidence="6 7" key="1">
    <citation type="submission" date="2021-08" db="EMBL/GenBank/DDBJ databases">
        <title>Draft Genome Sequence of Phanerochaete sordida strain YK-624.</title>
        <authorList>
            <person name="Mori T."/>
            <person name="Dohra H."/>
            <person name="Suzuki T."/>
            <person name="Kawagishi H."/>
            <person name="Hirai H."/>
        </authorList>
    </citation>
    <scope>NUCLEOTIDE SEQUENCE [LARGE SCALE GENOMIC DNA]</scope>
    <source>
        <strain evidence="6 7">YK-624</strain>
    </source>
</reference>
<comment type="similarity">
    <text evidence="2">Belongs to the MAK10 family.</text>
</comment>
<accession>A0A9P3G2X9</accession>
<keyword evidence="3" id="KW-0963">Cytoplasm</keyword>
<evidence type="ECO:0000256" key="2">
    <source>
        <dbReference type="ARBA" id="ARBA00006289"/>
    </source>
</evidence>
<dbReference type="InterPro" id="IPR057982">
    <property type="entry name" value="TPR_NAA35"/>
</dbReference>
<dbReference type="InterPro" id="IPR057983">
    <property type="entry name" value="NAA35-like_N"/>
</dbReference>
<sequence length="684" mass="78686">MLDDMDVDTSMGLPGGDMFEDVTELFQTAAKEMNIEEVILTPGFTLMDSMSAFEIGEPRMDSGMLQEQDNARPPFESLSPLLPEELCWIIDRSFAGEMGWYAGNMLSQTVYTLLYVHTLQDINPDVLPPQYFHSEDSTRPMQLLTSVLRPAVFAMLKNCDIVWRELSKKRVHDMEDWQSEKCEVSLLEGVPVDFIVHKLDEAYIWLRDSDLPQRWIDGLADRLALRKTLLQLFHAGHTGNLEDLKPLVAVARSTLQRVRTQPTETPPPDSPAIAAFDPHISRRLHTIMPTRELELPSQDTVWDDLERMLDGWENVDHLRENHTLLAWQVNGSLRVWLPSKPLLMPYHRSLTQHVFIDNHIVLGDYGEDWLVEQFFWETIGVSYESICEILINSWAGPGALALQEMESHIIETVSAYIRSFWFNPPRRRRHLMKAVNDWQLLQDAFGNLLQHIAAAGGPINPVLHTLPHVAALWKFTTAREVIIAGFQQELYAAYERPLAYWYIVHILESQLETLDHVKHIIPTGSFARHELDYQVQFLSVLQLICSSLFVMTSKEKQPDAERVSLNFKRRYKWLCSPREDNPEALLFELPLLEDFHRDVQDVKEAGISAEGNLRIAEDALVHLPSFVPRAHTADNEYDGRIELIECLARINKELLDFVAGDRTENAKLHWDPRSHPWFPIVVTS</sequence>
<dbReference type="GO" id="GO:0031417">
    <property type="term" value="C:NatC complex"/>
    <property type="evidence" value="ECO:0007669"/>
    <property type="project" value="InterPro"/>
</dbReference>
<organism evidence="6 7">
    <name type="scientific">Phanerochaete sordida</name>
    <dbReference type="NCBI Taxonomy" id="48140"/>
    <lineage>
        <taxon>Eukaryota</taxon>
        <taxon>Fungi</taxon>
        <taxon>Dikarya</taxon>
        <taxon>Basidiomycota</taxon>
        <taxon>Agaricomycotina</taxon>
        <taxon>Agaricomycetes</taxon>
        <taxon>Polyporales</taxon>
        <taxon>Phanerochaetaceae</taxon>
        <taxon>Phanerochaete</taxon>
    </lineage>
</organism>
<comment type="subcellular location">
    <subcellularLocation>
        <location evidence="1">Cytoplasm</location>
    </subcellularLocation>
</comment>
<dbReference type="OrthoDB" id="269405at2759"/>
<dbReference type="Proteomes" id="UP000703269">
    <property type="component" value="Unassembled WGS sequence"/>
</dbReference>
<dbReference type="PANTHER" id="PTHR21373">
    <property type="entry name" value="GLUCOSE REPRESSIBLE PROTEIN MAK10"/>
    <property type="match status" value="1"/>
</dbReference>
<comment type="caution">
    <text evidence="6">The sequence shown here is derived from an EMBL/GenBank/DDBJ whole genome shotgun (WGS) entry which is preliminary data.</text>
</comment>
<evidence type="ECO:0000259" key="5">
    <source>
        <dbReference type="Pfam" id="PF25789"/>
    </source>
</evidence>
<dbReference type="Pfam" id="PF25789">
    <property type="entry name" value="TPR_NAA35"/>
    <property type="match status" value="1"/>
</dbReference>
<evidence type="ECO:0000256" key="3">
    <source>
        <dbReference type="ARBA" id="ARBA00022490"/>
    </source>
</evidence>
<dbReference type="EMBL" id="BPQB01000008">
    <property type="protein sequence ID" value="GJE88083.1"/>
    <property type="molecule type" value="Genomic_DNA"/>
</dbReference>
<keyword evidence="7" id="KW-1185">Reference proteome</keyword>
<feature type="domain" description="NAA35-like N-terminal" evidence="4">
    <location>
        <begin position="36"/>
        <end position="195"/>
    </location>
</feature>
<dbReference type="AlphaFoldDB" id="A0A9P3G2X9"/>
<feature type="domain" description="NAA35-like TPR repeats" evidence="5">
    <location>
        <begin position="347"/>
        <end position="516"/>
    </location>
</feature>
<gene>
    <name evidence="6" type="ORF">PsYK624_041660</name>
</gene>
<evidence type="ECO:0000313" key="7">
    <source>
        <dbReference type="Proteomes" id="UP000703269"/>
    </source>
</evidence>
<evidence type="ECO:0000313" key="6">
    <source>
        <dbReference type="EMBL" id="GJE88083.1"/>
    </source>
</evidence>